<evidence type="ECO:0000313" key="2">
    <source>
        <dbReference type="EMBL" id="KAF4301926.1"/>
    </source>
</evidence>
<keyword evidence="3" id="KW-1185">Reference proteome</keyword>
<dbReference type="PANTHER" id="PTHR40618">
    <property type="entry name" value="B-ZIP TRANSCRIPTION FACTOR (EUROFUNG)-RELATED"/>
    <property type="match status" value="1"/>
</dbReference>
<evidence type="ECO:0000256" key="1">
    <source>
        <dbReference type="SAM" id="MobiDB-lite"/>
    </source>
</evidence>
<dbReference type="EMBL" id="WWBZ02000073">
    <property type="protein sequence ID" value="KAF4301926.1"/>
    <property type="molecule type" value="Genomic_DNA"/>
</dbReference>
<protein>
    <submittedName>
        <fullName evidence="2">Uncharacterized protein</fullName>
    </submittedName>
</protein>
<dbReference type="PANTHER" id="PTHR40618:SF1">
    <property type="entry name" value="B-ZIP TRANSCRIPTION FACTOR (EUROFUNG)"/>
    <property type="match status" value="1"/>
</dbReference>
<organism evidence="2 3">
    <name type="scientific">Botryosphaeria dothidea</name>
    <dbReference type="NCBI Taxonomy" id="55169"/>
    <lineage>
        <taxon>Eukaryota</taxon>
        <taxon>Fungi</taxon>
        <taxon>Dikarya</taxon>
        <taxon>Ascomycota</taxon>
        <taxon>Pezizomycotina</taxon>
        <taxon>Dothideomycetes</taxon>
        <taxon>Dothideomycetes incertae sedis</taxon>
        <taxon>Botryosphaeriales</taxon>
        <taxon>Botryosphaeriaceae</taxon>
        <taxon>Botryosphaeria</taxon>
    </lineage>
</organism>
<dbReference type="AlphaFoldDB" id="A0A8H4IIR5"/>
<dbReference type="Proteomes" id="UP000572817">
    <property type="component" value="Unassembled WGS sequence"/>
</dbReference>
<accession>A0A8H4IIR5</accession>
<dbReference type="OrthoDB" id="3944639at2759"/>
<gene>
    <name evidence="2" type="ORF">GTA08_BOTSDO10504</name>
</gene>
<sequence>MYAPTFRPLNVVEHNYVRHNGSIGKEKEFKDRAVTSQSFASRPELVKELEETASQITSLYESAATTTTGSAGGDHSDSTAADQPPAVEQTSSDTAAANPRPLRLLQPEPRRQPAPSNQLQRTFDTDELIFGPGPTLDGTAGNTTTTRTLPPPHTYSFREPTFGSRLERAALERAYHVLSAVAARPAEHQRLFRICRHFADAATLAALFAAALRAPAIRPFGALALHLGGAGTHFASPAAEGRGLLLVPRSGDDNVRGVRAALETLGLRATPELEADVRGYAGVWLDSWDVERYLAALGVEMGSVVAEVDGGVLQRVFSRPRSRAADVEVLRGLLDGECEIAAGSGMGGPERFEGVVVPGVDAGVGVRVTDELSEDEWDRFCDFSTPWLADCSAPSVGLSAASAGTFSKGRKLIVDLERFIKGKIPKLAADD</sequence>
<feature type="region of interest" description="Disordered" evidence="1">
    <location>
        <begin position="65"/>
        <end position="155"/>
    </location>
</feature>
<comment type="caution">
    <text evidence="2">The sequence shown here is derived from an EMBL/GenBank/DDBJ whole genome shotgun (WGS) entry which is preliminary data.</text>
</comment>
<reference evidence="2" key="1">
    <citation type="submission" date="2020-04" db="EMBL/GenBank/DDBJ databases">
        <title>Genome Assembly and Annotation of Botryosphaeria dothidea sdau 11-99, a Latent Pathogen of Apple Fruit Ring Rot in China.</title>
        <authorList>
            <person name="Yu C."/>
            <person name="Diao Y."/>
            <person name="Lu Q."/>
            <person name="Zhao J."/>
            <person name="Cui S."/>
            <person name="Peng C."/>
            <person name="He B."/>
            <person name="Liu H."/>
        </authorList>
    </citation>
    <scope>NUCLEOTIDE SEQUENCE [LARGE SCALE GENOMIC DNA]</scope>
    <source>
        <strain evidence="2">Sdau11-99</strain>
    </source>
</reference>
<feature type="compositionally biased region" description="Low complexity" evidence="1">
    <location>
        <begin position="134"/>
        <end position="148"/>
    </location>
</feature>
<evidence type="ECO:0000313" key="3">
    <source>
        <dbReference type="Proteomes" id="UP000572817"/>
    </source>
</evidence>
<name>A0A8H4IIR5_9PEZI</name>
<proteinExistence type="predicted"/>